<gene>
    <name evidence="1" type="ORF">SAMN04487957_11092</name>
</gene>
<dbReference type="Proteomes" id="UP000199075">
    <property type="component" value="Unassembled WGS sequence"/>
</dbReference>
<organism evidence="1 2">
    <name type="scientific">Halomonas shengliensis</name>
    <dbReference type="NCBI Taxonomy" id="419597"/>
    <lineage>
        <taxon>Bacteria</taxon>
        <taxon>Pseudomonadati</taxon>
        <taxon>Pseudomonadota</taxon>
        <taxon>Gammaproteobacteria</taxon>
        <taxon>Oceanospirillales</taxon>
        <taxon>Halomonadaceae</taxon>
        <taxon>Halomonas</taxon>
    </lineage>
</organism>
<reference evidence="2" key="1">
    <citation type="submission" date="2016-10" db="EMBL/GenBank/DDBJ databases">
        <authorList>
            <person name="Varghese N."/>
            <person name="Submissions S."/>
        </authorList>
    </citation>
    <scope>NUCLEOTIDE SEQUENCE [LARGE SCALE GENOMIC DNA]</scope>
    <source>
        <strain evidence="2">CGMCC 1.6444</strain>
    </source>
</reference>
<dbReference type="RefSeq" id="WP_089680303.1">
    <property type="nucleotide sequence ID" value="NZ_FNIV01000010.1"/>
</dbReference>
<keyword evidence="2" id="KW-1185">Reference proteome</keyword>
<protein>
    <submittedName>
        <fullName evidence="1">Uncharacterized protein</fullName>
    </submittedName>
</protein>
<dbReference type="STRING" id="419597.SAMN04487957_11092"/>
<accession>A0A1H0LSW7</accession>
<dbReference type="AlphaFoldDB" id="A0A1H0LSW7"/>
<dbReference type="EMBL" id="FNIV01000010">
    <property type="protein sequence ID" value="SDO71224.1"/>
    <property type="molecule type" value="Genomic_DNA"/>
</dbReference>
<evidence type="ECO:0000313" key="2">
    <source>
        <dbReference type="Proteomes" id="UP000199075"/>
    </source>
</evidence>
<proteinExistence type="predicted"/>
<name>A0A1H0LSW7_9GAMM</name>
<sequence length="68" mass="7163">MSLQALLNTSVSDAQISLEGMLAHRTAEAATLALDLLIELRGKEGQAARRKMAAAIVRKAAKAMEGEA</sequence>
<evidence type="ECO:0000313" key="1">
    <source>
        <dbReference type="EMBL" id="SDO71224.1"/>
    </source>
</evidence>